<evidence type="ECO:0000313" key="3">
    <source>
        <dbReference type="Proteomes" id="UP000249166"/>
    </source>
</evidence>
<feature type="compositionally biased region" description="Low complexity" evidence="1">
    <location>
        <begin position="1"/>
        <end position="18"/>
    </location>
</feature>
<organism evidence="2 3">
    <name type="scientific">Arthrobacter globiformis</name>
    <dbReference type="NCBI Taxonomy" id="1665"/>
    <lineage>
        <taxon>Bacteria</taxon>
        <taxon>Bacillati</taxon>
        <taxon>Actinomycetota</taxon>
        <taxon>Actinomycetes</taxon>
        <taxon>Micrococcales</taxon>
        <taxon>Micrococcaceae</taxon>
        <taxon>Arthrobacter</taxon>
    </lineage>
</organism>
<gene>
    <name evidence="2" type="ORF">DBZ45_09220</name>
</gene>
<feature type="region of interest" description="Disordered" evidence="1">
    <location>
        <begin position="1"/>
        <end position="42"/>
    </location>
</feature>
<protein>
    <submittedName>
        <fullName evidence="2">Uncharacterized protein</fullName>
    </submittedName>
</protein>
<dbReference type="EMBL" id="QLNP01000067">
    <property type="protein sequence ID" value="RAM37766.1"/>
    <property type="molecule type" value="Genomic_DNA"/>
</dbReference>
<feature type="compositionally biased region" description="Basic and acidic residues" evidence="1">
    <location>
        <begin position="33"/>
        <end position="42"/>
    </location>
</feature>
<dbReference type="AlphaFoldDB" id="A0A328HGL1"/>
<proteinExistence type="predicted"/>
<dbReference type="Proteomes" id="UP000249166">
    <property type="component" value="Unassembled WGS sequence"/>
</dbReference>
<reference evidence="2 3" key="1">
    <citation type="submission" date="2018-04" db="EMBL/GenBank/DDBJ databases">
        <title>Bacteria isolated from cave deposits of Manipur.</title>
        <authorList>
            <person name="Sahoo D."/>
            <person name="Sarangthem I."/>
            <person name="Nandeibam J."/>
        </authorList>
    </citation>
    <scope>NUCLEOTIDE SEQUENCE [LARGE SCALE GENOMIC DNA]</scope>
    <source>
        <strain evidence="3">mrc11</strain>
    </source>
</reference>
<name>A0A328HGL1_ARTGO</name>
<comment type="caution">
    <text evidence="2">The sequence shown here is derived from an EMBL/GenBank/DDBJ whole genome shotgun (WGS) entry which is preliminary data.</text>
</comment>
<accession>A0A328HGL1</accession>
<evidence type="ECO:0000313" key="2">
    <source>
        <dbReference type="EMBL" id="RAM37766.1"/>
    </source>
</evidence>
<evidence type="ECO:0000256" key="1">
    <source>
        <dbReference type="SAM" id="MobiDB-lite"/>
    </source>
</evidence>
<sequence length="83" mass="9204">MPASTSRSTNTARSTNRRVPGARHWAGPCHPRHSADLNPKREPQRRLALKPYARAVAQVLRVPAPGVDERNEGRTWTAATRAN</sequence>